<dbReference type="EMBL" id="JAUEPT010000001">
    <property type="protein sequence ID" value="KAK0456931.1"/>
    <property type="molecule type" value="Genomic_DNA"/>
</dbReference>
<accession>A0AA39N3L8</accession>
<dbReference type="AlphaFoldDB" id="A0AA39N3L8"/>
<comment type="caution">
    <text evidence="2">The sequence shown here is derived from an EMBL/GenBank/DDBJ whole genome shotgun (WGS) entry which is preliminary data.</text>
</comment>
<proteinExistence type="predicted"/>
<organism evidence="2 3">
    <name type="scientific">Armillaria borealis</name>
    <dbReference type="NCBI Taxonomy" id="47425"/>
    <lineage>
        <taxon>Eukaryota</taxon>
        <taxon>Fungi</taxon>
        <taxon>Dikarya</taxon>
        <taxon>Basidiomycota</taxon>
        <taxon>Agaricomycotina</taxon>
        <taxon>Agaricomycetes</taxon>
        <taxon>Agaricomycetidae</taxon>
        <taxon>Agaricales</taxon>
        <taxon>Marasmiineae</taxon>
        <taxon>Physalacriaceae</taxon>
        <taxon>Armillaria</taxon>
    </lineage>
</organism>
<sequence length="522" mass="57934">MTSVKRIKLNQLGKDTGCAVLLPDPMLHLSKPLLLRLFEGLQWLSSLAQQENAGKAIPPSQIPAQYWDLNQESPHYLSRRTNPEFMVHAIHWCYKDKISLKNYANMVSASTCHDKEVKALTALLSTVAAYQLHILEIQIKVNVLILPDYEQHGNMLHRFSHLVFNSADHDGFEWLDIQLGTSFYSPAAFIIITSDSSQRIQTKDKETAMPSMPSPAGDASVTFIEHLPFNGVGSLTHLPAAGIPFSTICQYNTQDLVMVITGYLMIAAEPELTSKTMTIVEAQLMEVLSDQAHIWSRLFLHQAVEASQAARWYAVWYPISNASFINSVLSVIRSSSAIGHPPVPLLIQTLLNTTHITTCLLPAASILAHCLIEWARLHEIGRAGGCTIQKISYETTDNLIPNPSNNPSNPLSSIMALLLVNAPPDHNLEKRIALDYKFCALLEHNMSRDKLAMMDRKAVSNTHLYSLIKQDKNSGKPTRDDKPRQQVNIANISGSSLVPALSDAFQGTDNDTVNTDKDTLWG</sequence>
<name>A0AA39N3L8_9AGAR</name>
<evidence type="ECO:0000313" key="3">
    <source>
        <dbReference type="Proteomes" id="UP001175226"/>
    </source>
</evidence>
<protein>
    <submittedName>
        <fullName evidence="2">Uncharacterized protein</fullName>
    </submittedName>
</protein>
<keyword evidence="3" id="KW-1185">Reference proteome</keyword>
<evidence type="ECO:0000256" key="1">
    <source>
        <dbReference type="SAM" id="MobiDB-lite"/>
    </source>
</evidence>
<evidence type="ECO:0000313" key="2">
    <source>
        <dbReference type="EMBL" id="KAK0456931.1"/>
    </source>
</evidence>
<reference evidence="2" key="1">
    <citation type="submission" date="2023-06" db="EMBL/GenBank/DDBJ databases">
        <authorList>
            <consortium name="Lawrence Berkeley National Laboratory"/>
            <person name="Ahrendt S."/>
            <person name="Sahu N."/>
            <person name="Indic B."/>
            <person name="Wong-Bajracharya J."/>
            <person name="Merenyi Z."/>
            <person name="Ke H.-M."/>
            <person name="Monk M."/>
            <person name="Kocsube S."/>
            <person name="Drula E."/>
            <person name="Lipzen A."/>
            <person name="Balint B."/>
            <person name="Henrissat B."/>
            <person name="Andreopoulos B."/>
            <person name="Martin F.M."/>
            <person name="Harder C.B."/>
            <person name="Rigling D."/>
            <person name="Ford K.L."/>
            <person name="Foster G.D."/>
            <person name="Pangilinan J."/>
            <person name="Papanicolaou A."/>
            <person name="Barry K."/>
            <person name="LaButti K."/>
            <person name="Viragh M."/>
            <person name="Koriabine M."/>
            <person name="Yan M."/>
            <person name="Riley R."/>
            <person name="Champramary S."/>
            <person name="Plett K.L."/>
            <person name="Tsai I.J."/>
            <person name="Slot J."/>
            <person name="Sipos G."/>
            <person name="Plett J."/>
            <person name="Nagy L.G."/>
            <person name="Grigoriev I.V."/>
        </authorList>
    </citation>
    <scope>NUCLEOTIDE SEQUENCE</scope>
    <source>
        <strain evidence="2">FPL87.14</strain>
    </source>
</reference>
<gene>
    <name evidence="2" type="ORF">EV421DRAFT_1729455</name>
</gene>
<feature type="region of interest" description="Disordered" evidence="1">
    <location>
        <begin position="503"/>
        <end position="522"/>
    </location>
</feature>
<dbReference type="Proteomes" id="UP001175226">
    <property type="component" value="Unassembled WGS sequence"/>
</dbReference>